<protein>
    <recommendedName>
        <fullName evidence="1">Exosome complex protein</fullName>
    </recommendedName>
</protein>
<dbReference type="GO" id="GO:0005730">
    <property type="term" value="C:nucleolus"/>
    <property type="evidence" value="ECO:0007669"/>
    <property type="project" value="TreeGrafter"/>
</dbReference>
<dbReference type="PANTHER" id="PTHR15341">
    <property type="entry name" value="SUN-COR STEROID HORMONE RECEPTOR CO-REPRESSOR"/>
    <property type="match status" value="1"/>
</dbReference>
<feature type="compositionally biased region" description="Basic and acidic residues" evidence="2">
    <location>
        <begin position="115"/>
        <end position="125"/>
    </location>
</feature>
<proteinExistence type="inferred from homology"/>
<dbReference type="Proteomes" id="UP000078113">
    <property type="component" value="Unassembled WGS sequence"/>
</dbReference>
<feature type="compositionally biased region" description="Acidic residues" evidence="2">
    <location>
        <begin position="243"/>
        <end position="258"/>
    </location>
</feature>
<feature type="region of interest" description="Disordered" evidence="2">
    <location>
        <begin position="108"/>
        <end position="139"/>
    </location>
</feature>
<dbReference type="InterPro" id="IPR011082">
    <property type="entry name" value="Exosome-assoc_fac/DNA_repair"/>
</dbReference>
<dbReference type="GO" id="GO:0000178">
    <property type="term" value="C:exosome (RNase complex)"/>
    <property type="evidence" value="ECO:0007669"/>
    <property type="project" value="TreeGrafter"/>
</dbReference>
<feature type="region of interest" description="Disordered" evidence="2">
    <location>
        <begin position="178"/>
        <end position="287"/>
    </location>
</feature>
<gene>
    <name evidence="3" type="ORF">A4X09_0g2709</name>
</gene>
<keyword evidence="1" id="KW-0698">rRNA processing</keyword>
<comment type="similarity">
    <text evidence="1">Belongs to the C1D family.</text>
</comment>
<reference evidence="3" key="1">
    <citation type="submission" date="2016-04" db="EMBL/GenBank/DDBJ databases">
        <authorList>
            <person name="Nguyen H.D."/>
            <person name="Samba Siva P."/>
            <person name="Cullis J."/>
            <person name="Levesque C.A."/>
            <person name="Hambleton S."/>
        </authorList>
    </citation>
    <scope>NUCLEOTIDE SEQUENCE</scope>
    <source>
        <strain evidence="3">DAOMC 236422</strain>
    </source>
</reference>
<evidence type="ECO:0000313" key="4">
    <source>
        <dbReference type="Proteomes" id="UP000078113"/>
    </source>
</evidence>
<dbReference type="PANTHER" id="PTHR15341:SF3">
    <property type="entry name" value="NUCLEAR NUCLEIC ACID-BINDING PROTEIN C1D"/>
    <property type="match status" value="1"/>
</dbReference>
<dbReference type="EMBL" id="LWDG02000085">
    <property type="protein sequence ID" value="KAE8269633.1"/>
    <property type="molecule type" value="Genomic_DNA"/>
</dbReference>
<reference evidence="3" key="2">
    <citation type="journal article" date="2019" name="IMA Fungus">
        <title>Genome sequencing and comparison of five Tilletia species to identify candidate genes for the detection of regulated species infecting wheat.</title>
        <authorList>
            <person name="Nguyen H.D.T."/>
            <person name="Sultana T."/>
            <person name="Kesanakurti P."/>
            <person name="Hambleton S."/>
        </authorList>
    </citation>
    <scope>NUCLEOTIDE SEQUENCE</scope>
    <source>
        <strain evidence="3">DAOMC 236422</strain>
    </source>
</reference>
<dbReference type="AlphaFoldDB" id="A0A8X7NAU8"/>
<evidence type="ECO:0000256" key="1">
    <source>
        <dbReference type="RuleBase" id="RU368003"/>
    </source>
</evidence>
<name>A0A8X7NAU8_9BASI</name>
<feature type="compositionally biased region" description="Basic residues" evidence="2">
    <location>
        <begin position="271"/>
        <end position="287"/>
    </location>
</feature>
<organism evidence="3 4">
    <name type="scientific">Tilletia walkeri</name>
    <dbReference type="NCBI Taxonomy" id="117179"/>
    <lineage>
        <taxon>Eukaryota</taxon>
        <taxon>Fungi</taxon>
        <taxon>Dikarya</taxon>
        <taxon>Basidiomycota</taxon>
        <taxon>Ustilaginomycotina</taxon>
        <taxon>Exobasidiomycetes</taxon>
        <taxon>Tilletiales</taxon>
        <taxon>Tilletiaceae</taxon>
        <taxon>Tilletia</taxon>
    </lineage>
</organism>
<comment type="subcellular location">
    <subcellularLocation>
        <location evidence="1">Nucleus</location>
    </subcellularLocation>
</comment>
<sequence length="287" mass="31066">MEDPTPTADTLIPQLTHLQDILTHLVPSTASTTLPSYEDLIATIESATSKDDNSLTPRLHAARLNASLAYFILDSLWILMKTSGINIPSHHPLLIQLERARSYIDKVKRISPSSSDDKNTQREPDLILAAQQGPQRRVDAGPAGRFIKAALASQSKGTLTKFADDDDDEPVVVAVEEDAGAVEGDDAGAQVQLGKRKSPEDRATVKDVSALTEDPRKKKRAAVDPYTDYDAAPPQRPAKATADAEDDDEEDGEDDDAADTTAQSTASDAKKKGKKRRKSKKAKSKSK</sequence>
<keyword evidence="1" id="KW-0694">RNA-binding</keyword>
<dbReference type="GO" id="GO:0003723">
    <property type="term" value="F:RNA binding"/>
    <property type="evidence" value="ECO:0007669"/>
    <property type="project" value="UniProtKB-UniRule"/>
</dbReference>
<dbReference type="GO" id="GO:0010468">
    <property type="term" value="P:regulation of gene expression"/>
    <property type="evidence" value="ECO:0007669"/>
    <property type="project" value="TreeGrafter"/>
</dbReference>
<comment type="caution">
    <text evidence="3">The sequence shown here is derived from an EMBL/GenBank/DDBJ whole genome shotgun (WGS) entry which is preliminary data.</text>
</comment>
<dbReference type="GO" id="GO:0000460">
    <property type="term" value="P:maturation of 5.8S rRNA"/>
    <property type="evidence" value="ECO:0007669"/>
    <property type="project" value="TreeGrafter"/>
</dbReference>
<evidence type="ECO:0000256" key="2">
    <source>
        <dbReference type="SAM" id="MobiDB-lite"/>
    </source>
</evidence>
<dbReference type="GO" id="GO:0003677">
    <property type="term" value="F:DNA binding"/>
    <property type="evidence" value="ECO:0007669"/>
    <property type="project" value="TreeGrafter"/>
</dbReference>
<accession>A0A8X7NAU8</accession>
<keyword evidence="4" id="KW-1185">Reference proteome</keyword>
<keyword evidence="1" id="KW-0539">Nucleus</keyword>
<comment type="function">
    <text evidence="1">Required for exosome-dependent processing of pre-rRNA and small nucleolar RNA (snRNA) precursors. Involved in processing of 35S pre-rRNA at the A0, A1 and A2 sites.</text>
</comment>
<evidence type="ECO:0000313" key="3">
    <source>
        <dbReference type="EMBL" id="KAE8269633.1"/>
    </source>
</evidence>